<feature type="region of interest" description="Disordered" evidence="1">
    <location>
        <begin position="1"/>
        <end position="29"/>
    </location>
</feature>
<protein>
    <submittedName>
        <fullName evidence="2">Uncharacterized protein</fullName>
    </submittedName>
</protein>
<dbReference type="EMBL" id="VJMJ01000119">
    <property type="protein sequence ID" value="KAF0733908.1"/>
    <property type="molecule type" value="Genomic_DNA"/>
</dbReference>
<feature type="compositionally biased region" description="Low complexity" evidence="1">
    <location>
        <begin position="319"/>
        <end position="337"/>
    </location>
</feature>
<evidence type="ECO:0000256" key="1">
    <source>
        <dbReference type="SAM" id="MobiDB-lite"/>
    </source>
</evidence>
<feature type="region of interest" description="Disordered" evidence="1">
    <location>
        <begin position="133"/>
        <end position="172"/>
    </location>
</feature>
<gene>
    <name evidence="2" type="ORF">Ae201684_009465</name>
</gene>
<dbReference type="AlphaFoldDB" id="A0A6G0X1Z9"/>
<accession>A0A6G0X1Z9</accession>
<feature type="compositionally biased region" description="Basic residues" evidence="1">
    <location>
        <begin position="338"/>
        <end position="354"/>
    </location>
</feature>
<proteinExistence type="predicted"/>
<comment type="caution">
    <text evidence="2">The sequence shown here is derived from an EMBL/GenBank/DDBJ whole genome shotgun (WGS) entry which is preliminary data.</text>
</comment>
<evidence type="ECO:0000313" key="3">
    <source>
        <dbReference type="Proteomes" id="UP000481153"/>
    </source>
</evidence>
<feature type="compositionally biased region" description="Basic residues" evidence="1">
    <location>
        <begin position="133"/>
        <end position="143"/>
    </location>
</feature>
<feature type="region of interest" description="Disordered" evidence="1">
    <location>
        <begin position="396"/>
        <end position="464"/>
    </location>
</feature>
<name>A0A6G0X1Z9_9STRA</name>
<evidence type="ECO:0000313" key="2">
    <source>
        <dbReference type="EMBL" id="KAF0733908.1"/>
    </source>
</evidence>
<organism evidence="2 3">
    <name type="scientific">Aphanomyces euteiches</name>
    <dbReference type="NCBI Taxonomy" id="100861"/>
    <lineage>
        <taxon>Eukaryota</taxon>
        <taxon>Sar</taxon>
        <taxon>Stramenopiles</taxon>
        <taxon>Oomycota</taxon>
        <taxon>Saprolegniomycetes</taxon>
        <taxon>Saprolegniales</taxon>
        <taxon>Verrucalvaceae</taxon>
        <taxon>Aphanomyces</taxon>
    </lineage>
</organism>
<sequence length="560" mass="62712">MTKPPPHGAASHHHHHNDHHDHKAEQQQAALAWRASQIAAWQQSQDADNAASAMVDLVLRSVEGTIHEAREAKNTFEYTSMKIVTGLVYMMSMVTIDLTTKFKDNPATYEAGPMPEHGLPDIWSKQFIKARQKRRSIMSRRRRTADDDDADELRRRSPSRYSQGTRGDYHTDFPHIDDEITMSIRDLAFQTFAIDVPLPKEEIERRHDIEVMLEEREYEFKRKQMAEAKRSRSVAPLLIAPLDGDTKRADEILPPSSEEPEGASQVILIEDAEMIVGEDSHLVSRRSKIDVLKHLPNPTFEPTITVPTGVASGRKDSARCSLSRGSNSRSNANNSRNTSRKTARSTKTPSRRRSLLSSLLVNDDTVFVKPADMLGGPRFDENQSPAKGVVIKQGHTIRAGDQWHPPSKESSIPRSISEPVLGTPTDNRQSKLAIPEDSDMPDDGLPPQILSLDPIGNHRHATSKSMNVRIRTPACRKRRSRKLVEDVVLVEPQPDAEDNNTPERVRRRPSTTNMLEPQKIIKSPVKLPHVSDGKGRRGGPFSGVTVENLALSLPLLKPIE</sequence>
<feature type="region of interest" description="Disordered" evidence="1">
    <location>
        <begin position="524"/>
        <end position="543"/>
    </location>
</feature>
<reference evidence="2 3" key="1">
    <citation type="submission" date="2019-07" db="EMBL/GenBank/DDBJ databases">
        <title>Genomics analysis of Aphanomyces spp. identifies a new class of oomycete effector associated with host adaptation.</title>
        <authorList>
            <person name="Gaulin E."/>
        </authorList>
    </citation>
    <scope>NUCLEOTIDE SEQUENCE [LARGE SCALE GENOMIC DNA]</scope>
    <source>
        <strain evidence="2 3">ATCC 201684</strain>
    </source>
</reference>
<feature type="region of interest" description="Disordered" evidence="1">
    <location>
        <begin position="300"/>
        <end position="354"/>
    </location>
</feature>
<keyword evidence="3" id="KW-1185">Reference proteome</keyword>
<dbReference type="VEuPathDB" id="FungiDB:AeMF1_001709"/>
<dbReference type="Proteomes" id="UP000481153">
    <property type="component" value="Unassembled WGS sequence"/>
</dbReference>